<evidence type="ECO:0000256" key="5">
    <source>
        <dbReference type="ARBA" id="ARBA00023040"/>
    </source>
</evidence>
<evidence type="ECO:0000256" key="4">
    <source>
        <dbReference type="ARBA" id="ARBA00022989"/>
    </source>
</evidence>
<dbReference type="GeneID" id="102802117"/>
<evidence type="ECO:0000256" key="9">
    <source>
        <dbReference type="RuleBase" id="RU000688"/>
    </source>
</evidence>
<keyword evidence="12" id="KW-1185">Reference proteome</keyword>
<dbReference type="PROSITE" id="PS50262">
    <property type="entry name" value="G_PROTEIN_RECEP_F1_2"/>
    <property type="match status" value="1"/>
</dbReference>
<keyword evidence="4 10" id="KW-1133">Transmembrane helix</keyword>
<evidence type="ECO:0000256" key="2">
    <source>
        <dbReference type="ARBA" id="ARBA00022475"/>
    </source>
</evidence>
<keyword evidence="3 9" id="KW-0812">Transmembrane</keyword>
<feature type="transmembrane region" description="Helical" evidence="10">
    <location>
        <begin position="282"/>
        <end position="303"/>
    </location>
</feature>
<keyword evidence="8 9" id="KW-0807">Transducer</keyword>
<dbReference type="InterPro" id="IPR017452">
    <property type="entry name" value="GPCR_Rhodpsn_7TM"/>
</dbReference>
<feature type="transmembrane region" description="Helical" evidence="10">
    <location>
        <begin position="222"/>
        <end position="244"/>
    </location>
</feature>
<dbReference type="PRINTS" id="PR00237">
    <property type="entry name" value="GPCRRHODOPSN"/>
</dbReference>
<evidence type="ECO:0000313" key="13">
    <source>
        <dbReference type="RefSeq" id="XP_006822243.1"/>
    </source>
</evidence>
<evidence type="ECO:0000256" key="6">
    <source>
        <dbReference type="ARBA" id="ARBA00023136"/>
    </source>
</evidence>
<feature type="transmembrane region" description="Helical" evidence="10">
    <location>
        <begin position="315"/>
        <end position="335"/>
    </location>
</feature>
<dbReference type="RefSeq" id="XP_006822243.1">
    <property type="nucleotide sequence ID" value="XM_006822180.1"/>
</dbReference>
<comment type="similarity">
    <text evidence="9">Belongs to the G-protein coupled receptor 1 family.</text>
</comment>
<keyword evidence="5 9" id="KW-0297">G-protein coupled receptor</keyword>
<organism evidence="12 13">
    <name type="scientific">Saccoglossus kowalevskii</name>
    <name type="common">Acorn worm</name>
    <dbReference type="NCBI Taxonomy" id="10224"/>
    <lineage>
        <taxon>Eukaryota</taxon>
        <taxon>Metazoa</taxon>
        <taxon>Hemichordata</taxon>
        <taxon>Enteropneusta</taxon>
        <taxon>Harrimaniidae</taxon>
        <taxon>Saccoglossus</taxon>
    </lineage>
</organism>
<keyword evidence="7 9" id="KW-0675">Receptor</keyword>
<feature type="transmembrane region" description="Helical" evidence="10">
    <location>
        <begin position="62"/>
        <end position="85"/>
    </location>
</feature>
<dbReference type="PROSITE" id="PS00237">
    <property type="entry name" value="G_PROTEIN_RECEP_F1_1"/>
    <property type="match status" value="1"/>
</dbReference>
<dbReference type="Proteomes" id="UP000694865">
    <property type="component" value="Unplaced"/>
</dbReference>
<dbReference type="CDD" id="cd14967">
    <property type="entry name" value="7tmA_amine_R-like"/>
    <property type="match status" value="1"/>
</dbReference>
<feature type="transmembrane region" description="Helical" evidence="10">
    <location>
        <begin position="129"/>
        <end position="156"/>
    </location>
</feature>
<dbReference type="SMART" id="SM01381">
    <property type="entry name" value="7TM_GPCR_Srsx"/>
    <property type="match status" value="1"/>
</dbReference>
<feature type="transmembrane region" description="Helical" evidence="10">
    <location>
        <begin position="97"/>
        <end position="117"/>
    </location>
</feature>
<dbReference type="Gene3D" id="1.20.1070.10">
    <property type="entry name" value="Rhodopsin 7-helix transmembrane proteins"/>
    <property type="match status" value="1"/>
</dbReference>
<accession>A0ABM0MQF2</accession>
<name>A0ABM0MQF2_SACKO</name>
<comment type="subcellular location">
    <subcellularLocation>
        <location evidence="1">Cell membrane</location>
        <topology evidence="1">Multi-pass membrane protein</topology>
    </subcellularLocation>
</comment>
<evidence type="ECO:0000256" key="8">
    <source>
        <dbReference type="ARBA" id="ARBA00023224"/>
    </source>
</evidence>
<keyword evidence="2" id="KW-1003">Cell membrane</keyword>
<keyword evidence="6 10" id="KW-0472">Membrane</keyword>
<evidence type="ECO:0000256" key="3">
    <source>
        <dbReference type="ARBA" id="ARBA00022692"/>
    </source>
</evidence>
<reference evidence="13" key="1">
    <citation type="submission" date="2025-08" db="UniProtKB">
        <authorList>
            <consortium name="RefSeq"/>
        </authorList>
    </citation>
    <scope>IDENTIFICATION</scope>
    <source>
        <tissue evidence="13">Testes</tissue>
    </source>
</reference>
<evidence type="ECO:0000259" key="11">
    <source>
        <dbReference type="PROSITE" id="PS50262"/>
    </source>
</evidence>
<gene>
    <name evidence="13" type="primary">LOC102802117</name>
</gene>
<dbReference type="SUPFAM" id="SSF81321">
    <property type="entry name" value="Family A G protein-coupled receptor-like"/>
    <property type="match status" value="1"/>
</dbReference>
<evidence type="ECO:0000256" key="1">
    <source>
        <dbReference type="ARBA" id="ARBA00004651"/>
    </source>
</evidence>
<feature type="domain" description="G-protein coupled receptors family 1 profile" evidence="11">
    <location>
        <begin position="75"/>
        <end position="334"/>
    </location>
</feature>
<sequence>MVCRKHVMNQEFCHSTTVTVAAIIPGNLVTLNSNNSIGMYTYNGTQYYLRHDPKAESSPWEIIMVLLITIIMFVGNLTVILVFIIYKELRSRQTNYLILNLAVTDWLLSILVMPFHVTEMITGNGWYFGYIWCVIWLSLENWLNFASILSLIVISLDRYIYIQHPYQYIHYITFRTILIEIVLVWLLSLACVFIPGVSGSTSVDEFIMLSQHNICEPLWEEWWTIISFILGFVIPFIVLSYTNIRITCTVKKQSRQICAQMQGNAVYRANIRKSQFKSIKTTVILVVLFCVMWLPYYITTLLYSLEYNSEIVAELYYYFSILTYCNSAINPFMYAHNKDFRKAYNKFMMCKFKN</sequence>
<proteinExistence type="inferred from homology"/>
<dbReference type="PANTHER" id="PTHR24248">
    <property type="entry name" value="ADRENERGIC RECEPTOR-RELATED G-PROTEIN COUPLED RECEPTOR"/>
    <property type="match status" value="1"/>
</dbReference>
<dbReference type="InterPro" id="IPR000276">
    <property type="entry name" value="GPCR_Rhodpsn"/>
</dbReference>
<dbReference type="Pfam" id="PF00001">
    <property type="entry name" value="7tm_1"/>
    <property type="match status" value="1"/>
</dbReference>
<feature type="transmembrane region" description="Helical" evidence="10">
    <location>
        <begin position="177"/>
        <end position="198"/>
    </location>
</feature>
<evidence type="ECO:0000256" key="7">
    <source>
        <dbReference type="ARBA" id="ARBA00023170"/>
    </source>
</evidence>
<evidence type="ECO:0000256" key="10">
    <source>
        <dbReference type="SAM" id="Phobius"/>
    </source>
</evidence>
<evidence type="ECO:0000313" key="12">
    <source>
        <dbReference type="Proteomes" id="UP000694865"/>
    </source>
</evidence>
<protein>
    <submittedName>
        <fullName evidence="13">Tyramine receptor ser-2-like</fullName>
    </submittedName>
</protein>